<dbReference type="PANTHER" id="PTHR20946">
    <property type="entry name" value="SANT AND BTB DOMAIN REGULATOR OF CLASS SWITCH RECOMBINATION"/>
    <property type="match status" value="1"/>
</dbReference>
<gene>
    <name evidence="3" type="ORF">CHILSU_LOCUS6125</name>
</gene>
<name>A0ABN8B1Q2_CHISP</name>
<evidence type="ECO:0000256" key="1">
    <source>
        <dbReference type="SAM" id="MobiDB-lite"/>
    </source>
</evidence>
<feature type="region of interest" description="Disordered" evidence="1">
    <location>
        <begin position="889"/>
        <end position="911"/>
    </location>
</feature>
<dbReference type="PANTHER" id="PTHR20946:SF0">
    <property type="entry name" value="SANT AND BTB DOMAIN REGULATOR OF CLASS SWITCH RECOMBINATION"/>
    <property type="match status" value="1"/>
</dbReference>
<feature type="compositionally biased region" description="Low complexity" evidence="1">
    <location>
        <begin position="26"/>
        <end position="38"/>
    </location>
</feature>
<feature type="compositionally biased region" description="Polar residues" evidence="1">
    <location>
        <begin position="1"/>
        <end position="11"/>
    </location>
</feature>
<dbReference type="InterPro" id="IPR045902">
    <property type="entry name" value="SANBR-like"/>
</dbReference>
<reference evidence="3" key="1">
    <citation type="submission" date="2021-12" db="EMBL/GenBank/DDBJ databases">
        <authorList>
            <person name="King R."/>
        </authorList>
    </citation>
    <scope>NUCLEOTIDE SEQUENCE</scope>
</reference>
<feature type="region of interest" description="Disordered" evidence="1">
    <location>
        <begin position="777"/>
        <end position="826"/>
    </location>
</feature>
<feature type="compositionally biased region" description="Low complexity" evidence="1">
    <location>
        <begin position="779"/>
        <end position="795"/>
    </location>
</feature>
<feature type="region of interest" description="Disordered" evidence="1">
    <location>
        <begin position="1"/>
        <end position="39"/>
    </location>
</feature>
<feature type="compositionally biased region" description="Basic and acidic residues" evidence="1">
    <location>
        <begin position="724"/>
        <end position="740"/>
    </location>
</feature>
<feature type="domain" description="SANT and BTB" evidence="2">
    <location>
        <begin position="246"/>
        <end position="343"/>
    </location>
</feature>
<protein>
    <recommendedName>
        <fullName evidence="2">SANT and BTB domain-containing protein</fullName>
    </recommendedName>
</protein>
<sequence length="911" mass="103502">MANPNQDQELSSMFMEKIDVKRSKSPNHSDSSSKSSSKTNLPVEIITVKDFFDFMKTAYQVYEHLEEDDKGVKINWEELTKLTVINHVIEQQERDLLYQTAYSTQKPVISKSDTAIGKKNNEIERIEKRASCSKGRRRSLPPETRVEMLGVWTEANLNCKLNDVINEGILDSILPYLVGYKKPSKTTSVYTPIIKKAPSNTTLDVKKPGSFGGFLNEKESRDRLGRRKSSVIAAQERVNQKQDGDVEIHVCDEVKGLKKDFRCPQKLLVSKMGYFADVTAGQRLEDMDISVHCDIQIFDWLMRWVKRDSILVADWPLLDPHNVVPILVSASFLQMEPLLHDCLIYCHAHLNDIVKTSTNLACLSDALLTRLAAMYTNAELEAVRDRKDKVQSRLYCKMILSLAEPVPETLRGHYATLATLFKCSKCNKLLGRHIAEQVPCQPSSMRIDRRGNVISSHTKEPSWSLNEYITWLYGELRSWRRVYWRLWADCHFLRCQLCDSYFPAYQMEWCSHHEQGAHMFALEGRAPLPTGRYPCCGERAYRFETISRNTGCQFREHAPDERLPQDAAVMELYNKFRDIIAMRPPQLMFPERLTRLVTRGMYEVDTAIIQQVPRHNRHEAPAAHVLRATDAPRHQGYEQNRPHITQTHREWTEQPDDDSGGRLQCKEVFWWEGIQLAPPRQPLGLLGKLYSNNSKFNPGARPGSPALLSAQAHSVACSGTAISPERKDVRKTKDKEDSPRKTTLYTYSSFSLINAYLGITKKGAVCGAGEACSSTAACDEQSSESNDASEQSSDSARSDEDGPPRVRRVQPPPRAASAQPASRRMRVSGRVWVASLSARSNQDQQRRFEERAARQMRAALARRAALQTAKAKSPAGGVYAKLEADWRERYGQRTRNPATVSARPRPPPKYK</sequence>
<feature type="region of interest" description="Disordered" evidence="1">
    <location>
        <begin position="717"/>
        <end position="740"/>
    </location>
</feature>
<dbReference type="Gene3D" id="3.30.710.10">
    <property type="entry name" value="Potassium Channel Kv1.1, Chain A"/>
    <property type="match status" value="1"/>
</dbReference>
<evidence type="ECO:0000313" key="3">
    <source>
        <dbReference type="EMBL" id="CAH0402873.1"/>
    </source>
</evidence>
<dbReference type="InterPro" id="IPR011333">
    <property type="entry name" value="SKP1/BTB/POZ_sf"/>
</dbReference>
<organism evidence="3 4">
    <name type="scientific">Chilo suppressalis</name>
    <name type="common">Asiatic rice borer moth</name>
    <dbReference type="NCBI Taxonomy" id="168631"/>
    <lineage>
        <taxon>Eukaryota</taxon>
        <taxon>Metazoa</taxon>
        <taxon>Ecdysozoa</taxon>
        <taxon>Arthropoda</taxon>
        <taxon>Hexapoda</taxon>
        <taxon>Insecta</taxon>
        <taxon>Pterygota</taxon>
        <taxon>Neoptera</taxon>
        <taxon>Endopterygota</taxon>
        <taxon>Lepidoptera</taxon>
        <taxon>Glossata</taxon>
        <taxon>Ditrysia</taxon>
        <taxon>Pyraloidea</taxon>
        <taxon>Crambidae</taxon>
        <taxon>Crambinae</taxon>
        <taxon>Chilo</taxon>
    </lineage>
</organism>
<evidence type="ECO:0000313" key="4">
    <source>
        <dbReference type="Proteomes" id="UP001153292"/>
    </source>
</evidence>
<dbReference type="InterPro" id="IPR021777">
    <property type="entry name" value="SANBR_BTB"/>
</dbReference>
<evidence type="ECO:0000259" key="2">
    <source>
        <dbReference type="Pfam" id="PF11822"/>
    </source>
</evidence>
<dbReference type="EMBL" id="OU963914">
    <property type="protein sequence ID" value="CAH0402873.1"/>
    <property type="molecule type" value="Genomic_DNA"/>
</dbReference>
<proteinExistence type="predicted"/>
<dbReference type="SUPFAM" id="SSF54695">
    <property type="entry name" value="POZ domain"/>
    <property type="match status" value="1"/>
</dbReference>
<dbReference type="Proteomes" id="UP001153292">
    <property type="component" value="Chromosome 21"/>
</dbReference>
<dbReference type="Pfam" id="PF11822">
    <property type="entry name" value="BTB_SANBR"/>
    <property type="match status" value="1"/>
</dbReference>
<accession>A0ABN8B1Q2</accession>
<keyword evidence="4" id="KW-1185">Reference proteome</keyword>